<keyword evidence="1" id="KW-0812">Transmembrane</keyword>
<feature type="transmembrane region" description="Helical" evidence="1">
    <location>
        <begin position="255"/>
        <end position="276"/>
    </location>
</feature>
<evidence type="ECO:0000256" key="1">
    <source>
        <dbReference type="SAM" id="Phobius"/>
    </source>
</evidence>
<evidence type="ECO:0000313" key="2">
    <source>
        <dbReference type="EMBL" id="KAG2435332.1"/>
    </source>
</evidence>
<dbReference type="AlphaFoldDB" id="A0A835T1J2"/>
<protein>
    <submittedName>
        <fullName evidence="2">Uncharacterized protein</fullName>
    </submittedName>
</protein>
<feature type="transmembrane region" description="Helical" evidence="1">
    <location>
        <begin position="288"/>
        <end position="311"/>
    </location>
</feature>
<name>A0A835T1J2_CHLIN</name>
<proteinExistence type="predicted"/>
<keyword evidence="1" id="KW-1133">Transmembrane helix</keyword>
<accession>A0A835T1J2</accession>
<reference evidence="2" key="1">
    <citation type="journal article" date="2020" name="bioRxiv">
        <title>Comparative genomics of Chlamydomonas.</title>
        <authorList>
            <person name="Craig R.J."/>
            <person name="Hasan A.R."/>
            <person name="Ness R.W."/>
            <person name="Keightley P.D."/>
        </authorList>
    </citation>
    <scope>NUCLEOTIDE SEQUENCE</scope>
    <source>
        <strain evidence="2">SAG 7.73</strain>
    </source>
</reference>
<feature type="transmembrane region" description="Helical" evidence="1">
    <location>
        <begin position="98"/>
        <end position="122"/>
    </location>
</feature>
<feature type="transmembrane region" description="Helical" evidence="1">
    <location>
        <begin position="134"/>
        <end position="160"/>
    </location>
</feature>
<organism evidence="2 3">
    <name type="scientific">Chlamydomonas incerta</name>
    <dbReference type="NCBI Taxonomy" id="51695"/>
    <lineage>
        <taxon>Eukaryota</taxon>
        <taxon>Viridiplantae</taxon>
        <taxon>Chlorophyta</taxon>
        <taxon>core chlorophytes</taxon>
        <taxon>Chlorophyceae</taxon>
        <taxon>CS clade</taxon>
        <taxon>Chlamydomonadales</taxon>
        <taxon>Chlamydomonadaceae</taxon>
        <taxon>Chlamydomonas</taxon>
    </lineage>
</organism>
<keyword evidence="1" id="KW-0472">Membrane</keyword>
<evidence type="ECO:0000313" key="3">
    <source>
        <dbReference type="Proteomes" id="UP000650467"/>
    </source>
</evidence>
<sequence>MVQLEQIIVNGIDWGIIGVAGVLVLVSAVGAILAFRYSSSKRRPVAREFNYLWRARTFTEVLAVGYAASHLLRLQLLWGPASIIVDGGLHPTTLCRVYIAATYGIFEPGFLLLALFACLYSVQGRDSAKNPNFNIVLFAAGFSLPSLAAQLVAALFTRIFELDYDGNHMLGILFSAYDDQLPQHCGLTGPGGAPPLPDSPVAAAPSDCAFCVFPLLSTFISAAFCAVYLLGFLAVTQRIIGSVINKALARRVRVLQVLTVTWIVVSLACRGCTVLFEPFGLGFEILRVAHMLAVVALVVTLEWFLVLKPVWDTHEAERTLKRLEKNGTGLPMPLLGLPNPLYPSTEMHSLQVESTESAARKSAPDADCA</sequence>
<comment type="caution">
    <text evidence="2">The sequence shown here is derived from an EMBL/GenBank/DDBJ whole genome shotgun (WGS) entry which is preliminary data.</text>
</comment>
<feature type="transmembrane region" description="Helical" evidence="1">
    <location>
        <begin position="58"/>
        <end position="78"/>
    </location>
</feature>
<dbReference type="PANTHER" id="PTHR34116:SF2">
    <property type="entry name" value="THH1_TOM1_TOM3 DOMAIN-CONTAINING PROTEIN"/>
    <property type="match status" value="1"/>
</dbReference>
<gene>
    <name evidence="2" type="ORF">HXX76_007406</name>
</gene>
<dbReference type="OrthoDB" id="539709at2759"/>
<feature type="transmembrane region" description="Helical" evidence="1">
    <location>
        <begin position="12"/>
        <end position="37"/>
    </location>
</feature>
<dbReference type="PANTHER" id="PTHR34116">
    <property type="entry name" value="PLASMINOGEN ACTIVATOR INHIBITOR"/>
    <property type="match status" value="1"/>
</dbReference>
<dbReference type="EMBL" id="JAEHOC010000015">
    <property type="protein sequence ID" value="KAG2435332.1"/>
    <property type="molecule type" value="Genomic_DNA"/>
</dbReference>
<feature type="transmembrane region" description="Helical" evidence="1">
    <location>
        <begin position="215"/>
        <end position="235"/>
    </location>
</feature>
<dbReference type="Proteomes" id="UP000650467">
    <property type="component" value="Unassembled WGS sequence"/>
</dbReference>
<keyword evidence="3" id="KW-1185">Reference proteome</keyword>